<protein>
    <recommendedName>
        <fullName evidence="3">Exportin-1/Importin-beta-like domain-containing protein</fullName>
    </recommendedName>
</protein>
<sequence length="68" mass="7662">MEILKFALQLSAYILQTTPSCWPNAITELLAIFQSTDLQTLTLERRVWILLEVLPVVTEENATETLAG</sequence>
<evidence type="ECO:0000313" key="1">
    <source>
        <dbReference type="EMBL" id="RZF40969.1"/>
    </source>
</evidence>
<dbReference type="AlphaFoldDB" id="A0A482X521"/>
<evidence type="ECO:0008006" key="3">
    <source>
        <dbReference type="Google" id="ProtNLM"/>
    </source>
</evidence>
<organism evidence="1 2">
    <name type="scientific">Laodelphax striatellus</name>
    <name type="common">Small brown planthopper</name>
    <name type="synonym">Delphax striatella</name>
    <dbReference type="NCBI Taxonomy" id="195883"/>
    <lineage>
        <taxon>Eukaryota</taxon>
        <taxon>Metazoa</taxon>
        <taxon>Ecdysozoa</taxon>
        <taxon>Arthropoda</taxon>
        <taxon>Hexapoda</taxon>
        <taxon>Insecta</taxon>
        <taxon>Pterygota</taxon>
        <taxon>Neoptera</taxon>
        <taxon>Paraneoptera</taxon>
        <taxon>Hemiptera</taxon>
        <taxon>Auchenorrhyncha</taxon>
        <taxon>Fulgoroidea</taxon>
        <taxon>Delphacidae</taxon>
        <taxon>Criomorphinae</taxon>
        <taxon>Laodelphax</taxon>
    </lineage>
</organism>
<dbReference type="SMR" id="A0A482X521"/>
<gene>
    <name evidence="1" type="ORF">LSTR_LSTR013224</name>
</gene>
<evidence type="ECO:0000313" key="2">
    <source>
        <dbReference type="Proteomes" id="UP000291343"/>
    </source>
</evidence>
<keyword evidence="2" id="KW-1185">Reference proteome</keyword>
<dbReference type="Gene3D" id="1.25.10.10">
    <property type="entry name" value="Leucine-rich Repeat Variant"/>
    <property type="match status" value="1"/>
</dbReference>
<dbReference type="EMBL" id="QKKF02017416">
    <property type="protein sequence ID" value="RZF40969.1"/>
    <property type="molecule type" value="Genomic_DNA"/>
</dbReference>
<comment type="caution">
    <text evidence="1">The sequence shown here is derived from an EMBL/GenBank/DDBJ whole genome shotgun (WGS) entry which is preliminary data.</text>
</comment>
<proteinExistence type="predicted"/>
<name>A0A482X521_LAOST</name>
<dbReference type="Proteomes" id="UP000291343">
    <property type="component" value="Unassembled WGS sequence"/>
</dbReference>
<dbReference type="InParanoid" id="A0A482X521"/>
<dbReference type="InterPro" id="IPR011989">
    <property type="entry name" value="ARM-like"/>
</dbReference>
<accession>A0A482X521</accession>
<reference evidence="1 2" key="1">
    <citation type="journal article" date="2017" name="Gigascience">
        <title>Genome sequence of the small brown planthopper, Laodelphax striatellus.</title>
        <authorList>
            <person name="Zhu J."/>
            <person name="Jiang F."/>
            <person name="Wang X."/>
            <person name="Yang P."/>
            <person name="Bao Y."/>
            <person name="Zhao W."/>
            <person name="Wang W."/>
            <person name="Lu H."/>
            <person name="Wang Q."/>
            <person name="Cui N."/>
            <person name="Li J."/>
            <person name="Chen X."/>
            <person name="Luo L."/>
            <person name="Yu J."/>
            <person name="Kang L."/>
            <person name="Cui F."/>
        </authorList>
    </citation>
    <scope>NUCLEOTIDE SEQUENCE [LARGE SCALE GENOMIC DNA]</scope>
    <source>
        <strain evidence="1">Lst14</strain>
    </source>
</reference>
<dbReference type="OrthoDB" id="2016913at2759"/>